<dbReference type="Pfam" id="PF00890">
    <property type="entry name" value="FAD_binding_2"/>
    <property type="match status" value="1"/>
</dbReference>
<evidence type="ECO:0000256" key="4">
    <source>
        <dbReference type="ARBA" id="ARBA00023002"/>
    </source>
</evidence>
<name>A0A6A6QIL3_9PEZI</name>
<dbReference type="InterPro" id="IPR003953">
    <property type="entry name" value="FAD-dep_OxRdtase_2_FAD-bd"/>
</dbReference>
<dbReference type="PANTHER" id="PTHR43400:SF10">
    <property type="entry name" value="3-OXOSTEROID 1-DEHYDROGENASE"/>
    <property type="match status" value="1"/>
</dbReference>
<dbReference type="Gene3D" id="3.90.700.10">
    <property type="entry name" value="Succinate dehydrogenase/fumarate reductase flavoprotein, catalytic domain"/>
    <property type="match status" value="1"/>
</dbReference>
<dbReference type="AlphaFoldDB" id="A0A6A6QIL3"/>
<dbReference type="OrthoDB" id="7777654at2759"/>
<dbReference type="Gene3D" id="3.50.50.60">
    <property type="entry name" value="FAD/NAD(P)-binding domain"/>
    <property type="match status" value="2"/>
</dbReference>
<evidence type="ECO:0000256" key="3">
    <source>
        <dbReference type="ARBA" id="ARBA00022827"/>
    </source>
</evidence>
<dbReference type="NCBIfam" id="NF005513">
    <property type="entry name" value="PRK07121.1-6"/>
    <property type="match status" value="1"/>
</dbReference>
<evidence type="ECO:0000313" key="6">
    <source>
        <dbReference type="EMBL" id="KAF2492062.1"/>
    </source>
</evidence>
<protein>
    <submittedName>
        <fullName evidence="6">FAD/NAD(P)-binding domain-containing protein</fullName>
    </submittedName>
</protein>
<feature type="domain" description="FAD-dependent oxidoreductase 2 FAD-binding" evidence="5">
    <location>
        <begin position="96"/>
        <end position="587"/>
    </location>
</feature>
<gene>
    <name evidence="6" type="ORF">BU16DRAFT_102228</name>
</gene>
<keyword evidence="2" id="KW-0285">Flavoprotein</keyword>
<comment type="cofactor">
    <cofactor evidence="1">
        <name>FAD</name>
        <dbReference type="ChEBI" id="CHEBI:57692"/>
    </cofactor>
</comment>
<dbReference type="SUPFAM" id="SSF51905">
    <property type="entry name" value="FAD/NAD(P)-binding domain"/>
    <property type="match status" value="1"/>
</dbReference>
<dbReference type="GO" id="GO:0008202">
    <property type="term" value="P:steroid metabolic process"/>
    <property type="evidence" value="ECO:0007669"/>
    <property type="project" value="UniProtKB-ARBA"/>
</dbReference>
<accession>A0A6A6QIL3</accession>
<organism evidence="6 7">
    <name type="scientific">Lophium mytilinum</name>
    <dbReference type="NCBI Taxonomy" id="390894"/>
    <lineage>
        <taxon>Eukaryota</taxon>
        <taxon>Fungi</taxon>
        <taxon>Dikarya</taxon>
        <taxon>Ascomycota</taxon>
        <taxon>Pezizomycotina</taxon>
        <taxon>Dothideomycetes</taxon>
        <taxon>Pleosporomycetidae</taxon>
        <taxon>Mytilinidiales</taxon>
        <taxon>Mytilinidiaceae</taxon>
        <taxon>Lophium</taxon>
    </lineage>
</organism>
<dbReference type="InterPro" id="IPR050315">
    <property type="entry name" value="FAD-oxidoreductase_2"/>
</dbReference>
<keyword evidence="3" id="KW-0274">FAD</keyword>
<dbReference type="GO" id="GO:0016491">
    <property type="term" value="F:oxidoreductase activity"/>
    <property type="evidence" value="ECO:0007669"/>
    <property type="project" value="UniProtKB-KW"/>
</dbReference>
<reference evidence="6" key="1">
    <citation type="journal article" date="2020" name="Stud. Mycol.">
        <title>101 Dothideomycetes genomes: a test case for predicting lifestyles and emergence of pathogens.</title>
        <authorList>
            <person name="Haridas S."/>
            <person name="Albert R."/>
            <person name="Binder M."/>
            <person name="Bloem J."/>
            <person name="Labutti K."/>
            <person name="Salamov A."/>
            <person name="Andreopoulos B."/>
            <person name="Baker S."/>
            <person name="Barry K."/>
            <person name="Bills G."/>
            <person name="Bluhm B."/>
            <person name="Cannon C."/>
            <person name="Castanera R."/>
            <person name="Culley D."/>
            <person name="Daum C."/>
            <person name="Ezra D."/>
            <person name="Gonzalez J."/>
            <person name="Henrissat B."/>
            <person name="Kuo A."/>
            <person name="Liang C."/>
            <person name="Lipzen A."/>
            <person name="Lutzoni F."/>
            <person name="Magnuson J."/>
            <person name="Mondo S."/>
            <person name="Nolan M."/>
            <person name="Ohm R."/>
            <person name="Pangilinan J."/>
            <person name="Park H.-J."/>
            <person name="Ramirez L."/>
            <person name="Alfaro M."/>
            <person name="Sun H."/>
            <person name="Tritt A."/>
            <person name="Yoshinaga Y."/>
            <person name="Zwiers L.-H."/>
            <person name="Turgeon B."/>
            <person name="Goodwin S."/>
            <person name="Spatafora J."/>
            <person name="Crous P."/>
            <person name="Grigoriev I."/>
        </authorList>
    </citation>
    <scope>NUCLEOTIDE SEQUENCE</scope>
    <source>
        <strain evidence="6">CBS 269.34</strain>
    </source>
</reference>
<dbReference type="NCBIfam" id="NF005511">
    <property type="entry name" value="PRK07121.1-4"/>
    <property type="match status" value="1"/>
</dbReference>
<proteinExistence type="predicted"/>
<dbReference type="InterPro" id="IPR036188">
    <property type="entry name" value="FAD/NAD-bd_sf"/>
</dbReference>
<dbReference type="Proteomes" id="UP000799750">
    <property type="component" value="Unassembled WGS sequence"/>
</dbReference>
<evidence type="ECO:0000259" key="5">
    <source>
        <dbReference type="Pfam" id="PF00890"/>
    </source>
</evidence>
<dbReference type="EMBL" id="MU004194">
    <property type="protein sequence ID" value="KAF2492062.1"/>
    <property type="molecule type" value="Genomic_DNA"/>
</dbReference>
<sequence>MQTTTRLRRPPTQWPSPPRLCQEQVWRSWAISHRPQFTKQISTLLVRPAIQPIPVSILLSKPFLPRLDIRTFSTSSSRCGTAEIATGTISKAQKYDLIVVGYGAAGAAAAITAAEQGASVLILDRGQGGGASALSGGIYYAGGGTPHQKAAGYEDTPDNMFNYLQREVKGAVDDKTLRTFCDSSVENLAWLEQHGVKFEGSLCPYKTSYPTDKHYLYFSGNEKAHPYNVHSKPAPRGHRAVGSGLNCGAALWQALHKSAKALGVQFQPLSRVDKLIIEDGRVVGVSFKTSPQSDPAFRRHRRLSTPALKLTNFLPSVGMILNSRAENIWQQAAVAQTVHAKSVILAAGGFAFNPTMRRQYVPKYAQVSSLGTIGDDGTGIRLGKDAGGGVTHMDRMTGWRFLSPPPALIEGVTVGVSGERIANEDLYGATHCEVLIHKFDGRGYLIVDSAIWRKAINQLQEECHDFQRLQFNYLRFWDSYKANSLSALASKLGVSASGLEATVKAYNDGIRNGTGDPFKKAAGLCSPISKGPFYAIDISIRPSPLYFVPGITLGGLQVEGKSGLVLAESGKSIPGLYAAGRTAAGICSHSYISGLSLADCIFSGRRAGQHATSQPGS</sequence>
<dbReference type="PANTHER" id="PTHR43400">
    <property type="entry name" value="FUMARATE REDUCTASE"/>
    <property type="match status" value="1"/>
</dbReference>
<dbReference type="InterPro" id="IPR027477">
    <property type="entry name" value="Succ_DH/fumarate_Rdtase_cat_sf"/>
</dbReference>
<keyword evidence="4" id="KW-0560">Oxidoreductase</keyword>
<evidence type="ECO:0000313" key="7">
    <source>
        <dbReference type="Proteomes" id="UP000799750"/>
    </source>
</evidence>
<dbReference type="PRINTS" id="PR00411">
    <property type="entry name" value="PNDRDTASEI"/>
</dbReference>
<evidence type="ECO:0000256" key="2">
    <source>
        <dbReference type="ARBA" id="ARBA00022630"/>
    </source>
</evidence>
<keyword evidence="7" id="KW-1185">Reference proteome</keyword>
<evidence type="ECO:0000256" key="1">
    <source>
        <dbReference type="ARBA" id="ARBA00001974"/>
    </source>
</evidence>
<dbReference type="SUPFAM" id="SSF56425">
    <property type="entry name" value="Succinate dehydrogenase/fumarate reductase flavoprotein, catalytic domain"/>
    <property type="match status" value="1"/>
</dbReference>